<dbReference type="InterPro" id="IPR036390">
    <property type="entry name" value="WH_DNA-bd_sf"/>
</dbReference>
<protein>
    <submittedName>
        <fullName evidence="1">Uncharacterized protein</fullName>
    </submittedName>
</protein>
<dbReference type="Proteomes" id="UP000034024">
    <property type="component" value="Chromosome"/>
</dbReference>
<dbReference type="OrthoDB" id="66712at2"/>
<organism evidence="1 2">
    <name type="scientific">Deinococcus soli</name>
    <name type="common">ex Cha et al. 2016</name>
    <dbReference type="NCBI Taxonomy" id="1309411"/>
    <lineage>
        <taxon>Bacteria</taxon>
        <taxon>Thermotogati</taxon>
        <taxon>Deinococcota</taxon>
        <taxon>Deinococci</taxon>
        <taxon>Deinococcales</taxon>
        <taxon>Deinococcaceae</taxon>
        <taxon>Deinococcus</taxon>
    </lineage>
</organism>
<dbReference type="Gene3D" id="1.10.10.10">
    <property type="entry name" value="Winged helix-like DNA-binding domain superfamily/Winged helix DNA-binding domain"/>
    <property type="match status" value="1"/>
</dbReference>
<dbReference type="KEGG" id="dch:SY84_05045"/>
<dbReference type="InterPro" id="IPR036388">
    <property type="entry name" value="WH-like_DNA-bd_sf"/>
</dbReference>
<dbReference type="AlphaFoldDB" id="A0A0F7JK62"/>
<dbReference type="EMBL" id="CP011389">
    <property type="protein sequence ID" value="AKH16526.1"/>
    <property type="molecule type" value="Genomic_DNA"/>
</dbReference>
<gene>
    <name evidence="1" type="ORF">SY84_05045</name>
</gene>
<dbReference type="SUPFAM" id="SSF46785">
    <property type="entry name" value="Winged helix' DNA-binding domain"/>
    <property type="match status" value="1"/>
</dbReference>
<reference evidence="1 2" key="1">
    <citation type="submission" date="2015-01" db="EMBL/GenBank/DDBJ databases">
        <title>Deinococcus soli/N5/whole genome sequencing.</title>
        <authorList>
            <person name="Kim M.K."/>
            <person name="Srinivasan S."/>
            <person name="Lee J.-J."/>
        </authorList>
    </citation>
    <scope>NUCLEOTIDE SEQUENCE [LARGE SCALE GENOMIC DNA]</scope>
    <source>
        <strain evidence="1 2">N5</strain>
    </source>
</reference>
<sequence>MTGSTVSSPHEVTDPAAVTLLVHDRTRRVLGAFLGREQTVAGAARETGLDLRVVHRDVQALTRAGLLRVLRERARAGRPVKVYRARADDLFVDARHLPPQAHDGKTTALDTLFHHAAEREFRRALSDFTPGWGLRVYATPDAPGFAVLEGPRSARPLSALDEWQGPPARMLSGTPTARLTAAQVAEVQRDLILLMRRVAEFSAANAGAGQPVLLRLGLAPLTEDELRDLHR</sequence>
<evidence type="ECO:0000313" key="2">
    <source>
        <dbReference type="Proteomes" id="UP000034024"/>
    </source>
</evidence>
<dbReference type="PATRIC" id="fig|1309411.5.peg.1036"/>
<dbReference type="RefSeq" id="WP_046843101.1">
    <property type="nucleotide sequence ID" value="NZ_CP011389.1"/>
</dbReference>
<name>A0A0F7JK62_9DEIO</name>
<proteinExistence type="predicted"/>
<keyword evidence="2" id="KW-1185">Reference proteome</keyword>
<evidence type="ECO:0000313" key="1">
    <source>
        <dbReference type="EMBL" id="AKH16526.1"/>
    </source>
</evidence>
<accession>A0A0F7JK62</accession>